<evidence type="ECO:0000256" key="1">
    <source>
        <dbReference type="PROSITE-ProRule" id="PRU00409"/>
    </source>
</evidence>
<dbReference type="GO" id="GO:0046872">
    <property type="term" value="F:metal ion binding"/>
    <property type="evidence" value="ECO:0007669"/>
    <property type="project" value="InterPro"/>
</dbReference>
<dbReference type="GO" id="GO:0009432">
    <property type="term" value="P:SOS response"/>
    <property type="evidence" value="ECO:0007669"/>
    <property type="project" value="TreeGrafter"/>
</dbReference>
<dbReference type="Proteomes" id="UP000240996">
    <property type="component" value="Unassembled WGS sequence"/>
</dbReference>
<gene>
    <name evidence="3" type="ORF">C8J24_2471</name>
</gene>
<feature type="domain" description="ATP-grasp" evidence="2">
    <location>
        <begin position="100"/>
        <end position="294"/>
    </location>
</feature>
<dbReference type="InterPro" id="IPR013815">
    <property type="entry name" value="ATP_grasp_subdomain_1"/>
</dbReference>
<dbReference type="GO" id="GO:0018169">
    <property type="term" value="F:ribosomal S6-glutamic acid ligase activity"/>
    <property type="evidence" value="ECO:0007669"/>
    <property type="project" value="TreeGrafter"/>
</dbReference>
<dbReference type="Pfam" id="PF08443">
    <property type="entry name" value="RimK"/>
    <property type="match status" value="1"/>
</dbReference>
<keyword evidence="3" id="KW-0436">Ligase</keyword>
<comment type="caution">
    <text evidence="3">The sequence shown here is derived from an EMBL/GenBank/DDBJ whole genome shotgun (WGS) entry which is preliminary data.</text>
</comment>
<dbReference type="EMBL" id="PZZN01000002">
    <property type="protein sequence ID" value="PTM46231.1"/>
    <property type="molecule type" value="Genomic_DNA"/>
</dbReference>
<reference evidence="3 4" key="1">
    <citation type="submission" date="2018-04" db="EMBL/GenBank/DDBJ databases">
        <title>Genomic Encyclopedia of Type Strains, Phase III (KMG-III): the genomes of soil and plant-associated and newly described type strains.</title>
        <authorList>
            <person name="Whitman W."/>
        </authorList>
    </citation>
    <scope>NUCLEOTIDE SEQUENCE [LARGE SCALE GENOMIC DNA]</scope>
    <source>
        <strain evidence="3 4">NW12</strain>
    </source>
</reference>
<dbReference type="GO" id="GO:0005737">
    <property type="term" value="C:cytoplasm"/>
    <property type="evidence" value="ECO:0007669"/>
    <property type="project" value="TreeGrafter"/>
</dbReference>
<dbReference type="RefSeq" id="WP_107932593.1">
    <property type="nucleotide sequence ID" value="NZ_PZZN01000002.1"/>
</dbReference>
<proteinExistence type="predicted"/>
<protein>
    <submittedName>
        <fullName evidence="3">Glutathione synthase/RimK-type ligase-like ATP-grasp enzyme</fullName>
    </submittedName>
</protein>
<accession>A0A2T4YRU4</accession>
<keyword evidence="4" id="KW-1185">Reference proteome</keyword>
<dbReference type="PANTHER" id="PTHR21621:SF0">
    <property type="entry name" value="BETA-CITRYLGLUTAMATE SYNTHASE B-RELATED"/>
    <property type="match status" value="1"/>
</dbReference>
<dbReference type="SUPFAM" id="SSF56059">
    <property type="entry name" value="Glutathione synthetase ATP-binding domain-like"/>
    <property type="match status" value="1"/>
</dbReference>
<dbReference type="Gene3D" id="3.30.1490.20">
    <property type="entry name" value="ATP-grasp fold, A domain"/>
    <property type="match status" value="1"/>
</dbReference>
<dbReference type="PROSITE" id="PS50975">
    <property type="entry name" value="ATP_GRASP"/>
    <property type="match status" value="1"/>
</dbReference>
<dbReference type="GO" id="GO:0005524">
    <property type="term" value="F:ATP binding"/>
    <property type="evidence" value="ECO:0007669"/>
    <property type="project" value="UniProtKB-UniRule"/>
</dbReference>
<dbReference type="PANTHER" id="PTHR21621">
    <property type="entry name" value="RIBOSOMAL PROTEIN S6 MODIFICATION PROTEIN"/>
    <property type="match status" value="1"/>
</dbReference>
<keyword evidence="1" id="KW-0547">Nucleotide-binding</keyword>
<keyword evidence="1" id="KW-0067">ATP-binding</keyword>
<evidence type="ECO:0000313" key="3">
    <source>
        <dbReference type="EMBL" id="PTM46231.1"/>
    </source>
</evidence>
<dbReference type="InterPro" id="IPR013651">
    <property type="entry name" value="ATP-grasp_RimK-type"/>
</dbReference>
<dbReference type="InterPro" id="IPR011761">
    <property type="entry name" value="ATP-grasp"/>
</dbReference>
<dbReference type="AlphaFoldDB" id="A0A2T4YRU4"/>
<organism evidence="3 4">
    <name type="scientific">Sphingomonas aerolata</name>
    <dbReference type="NCBI Taxonomy" id="185951"/>
    <lineage>
        <taxon>Bacteria</taxon>
        <taxon>Pseudomonadati</taxon>
        <taxon>Pseudomonadota</taxon>
        <taxon>Alphaproteobacteria</taxon>
        <taxon>Sphingomonadales</taxon>
        <taxon>Sphingomonadaceae</taxon>
        <taxon>Sphingomonas</taxon>
    </lineage>
</organism>
<sequence length="301" mass="32367">MTDLAVLYEHPAWFVPLFTALDARGVEFSRTTPDGSWNPADQTAPARVVFNRIAMSSFLRSDEHPIFDTMAMLDHWRRTGARVINGADVLAIDASKARQLSLIASLGLAIPETRVVHRAADVVAAAQTLRFPLVVKANIGGSGAGIIRFDSLDELRAAVTDNGLPSSVDGVLLVQEYVPVRGGAITRIETLDRKFLYAIDVAGGGAFDLCPADACVVPGSGIRMAAVEPSQVLKDAAEAIARAVDLDVGGVEVMIDDRDGVARFYDINALSNFVARPLDVLGWDPHDRLVDYLIEQIGKTC</sequence>
<dbReference type="Gene3D" id="3.30.470.20">
    <property type="entry name" value="ATP-grasp fold, B domain"/>
    <property type="match status" value="1"/>
</dbReference>
<evidence type="ECO:0000313" key="4">
    <source>
        <dbReference type="Proteomes" id="UP000240996"/>
    </source>
</evidence>
<name>A0A2T4YRU4_9SPHN</name>
<evidence type="ECO:0000259" key="2">
    <source>
        <dbReference type="PROSITE" id="PS50975"/>
    </source>
</evidence>